<dbReference type="OrthoDB" id="332863at2759"/>
<dbReference type="GO" id="GO:0070292">
    <property type="term" value="P:N-acylphosphatidylethanolamine metabolic process"/>
    <property type="evidence" value="ECO:0007669"/>
    <property type="project" value="TreeGrafter"/>
</dbReference>
<feature type="compositionally biased region" description="Acidic residues" evidence="1">
    <location>
        <begin position="698"/>
        <end position="709"/>
    </location>
</feature>
<dbReference type="InterPro" id="IPR001279">
    <property type="entry name" value="Metallo-B-lactamas"/>
</dbReference>
<dbReference type="Pfam" id="PF12706">
    <property type="entry name" value="Lactamase_B_2"/>
    <property type="match status" value="1"/>
</dbReference>
<dbReference type="GO" id="GO:0070291">
    <property type="term" value="P:N-acylethanolamine metabolic process"/>
    <property type="evidence" value="ECO:0007669"/>
    <property type="project" value="TreeGrafter"/>
</dbReference>
<dbReference type="GO" id="GO:0070290">
    <property type="term" value="F:N-acylphosphatidylethanolamine-specific phospholipase D activity"/>
    <property type="evidence" value="ECO:0007669"/>
    <property type="project" value="TreeGrafter"/>
</dbReference>
<dbReference type="Gene3D" id="3.60.15.10">
    <property type="entry name" value="Ribonuclease Z/Hydroxyacylglutathione hydrolase-like"/>
    <property type="match status" value="1"/>
</dbReference>
<dbReference type="InterPro" id="IPR005123">
    <property type="entry name" value="Oxoglu/Fe-dep_dioxygenase_dom"/>
</dbReference>
<reference evidence="3" key="1">
    <citation type="submission" date="2022-07" db="EMBL/GenBank/DDBJ databases">
        <title>Genome analysis of Parmales, a sister group of diatoms, reveals the evolutionary specialization of diatoms from phago-mixotrophs to photoautotrophs.</title>
        <authorList>
            <person name="Ban H."/>
            <person name="Sato S."/>
            <person name="Yoshikawa S."/>
            <person name="Kazumasa Y."/>
            <person name="Nakamura Y."/>
            <person name="Ichinomiya M."/>
            <person name="Saitoh K."/>
            <person name="Sato N."/>
            <person name="Blanc-Mathieu R."/>
            <person name="Endo H."/>
            <person name="Kuwata A."/>
            <person name="Ogata H."/>
        </authorList>
    </citation>
    <scope>NUCLEOTIDE SEQUENCE</scope>
</reference>
<dbReference type="InterPro" id="IPR037151">
    <property type="entry name" value="AlkB-like_sf"/>
</dbReference>
<feature type="domain" description="Fe2OG dioxygenase" evidence="2">
    <location>
        <begin position="131"/>
        <end position="248"/>
    </location>
</feature>
<dbReference type="InterPro" id="IPR036866">
    <property type="entry name" value="RibonucZ/Hydroxyglut_hydro"/>
</dbReference>
<accession>A0A9W6Z9E1</accession>
<sequence>MSTDSTTDSTTAGVNNGCRYYPNFLTPAEADSLFLDAASCTYLYESGTQTCKATRKIGKASFSIRREHPTRQADYYWGQHFADVLRAEPPPDFVLALREKIMSSFNIPELTTIDHQPPKLSHGKIGDSVPSLNSCIVNRYDSDDSVVSPHHDGQIATTPGAQKPLLSGTSIFSVTVCEIGSERCIALHELEVGTNKPMNPPIYLQELINGSLFELSSSANGRFKHSIPAVKSNKKGVRKEVRVKFTNNLKLGLKSAGTNLKSRIESRIDKTMEKRPRLNDIRNDIRTTYKKRRDEVRRFRYEHSMSIKLPEGGEFNKDLGRGWFDSCGKPLATKTRFGRYVVPWGVDSTKKSFSEFLGWQWERAILTNPLTPSTSSDVPTIAPEIPDQTTYDGPGVATWLGHSTVVFTVPASLTSSYNFITDPHFTPRASFIPNIGPLRYRSVFDDYPGLDTLGSKIDAVLISHDHFDHLDFGSLKILEKSKIKPIHYFVPEGTQKIMLANLDVSPSDVTELSWWDTATYPPLDSSASSTSSASSASPESTASSVKLTCAPAQHWCSRTPFDRNLRLWCSWAMTNSFDESFFYAGDSGMPDEFPLFEMIGDRLGPFEIAAIPIGAYKPRWFMRSQHIDPAEAVEVHRRIGSTVSLGVHWGTFALADETWREPLDELDESCKKLGICRSTEFVTLPHGGSIKANPREAQEEEDEDDDVAI</sequence>
<gene>
    <name evidence="3" type="ORF">TrRE_jg5697</name>
</gene>
<proteinExistence type="predicted"/>
<dbReference type="SUPFAM" id="SSF56281">
    <property type="entry name" value="Metallo-hydrolase/oxidoreductase"/>
    <property type="match status" value="1"/>
</dbReference>
<feature type="region of interest" description="Disordered" evidence="1">
    <location>
        <begin position="687"/>
        <end position="709"/>
    </location>
</feature>
<organism evidence="3 4">
    <name type="scientific">Triparma retinervis</name>
    <dbReference type="NCBI Taxonomy" id="2557542"/>
    <lineage>
        <taxon>Eukaryota</taxon>
        <taxon>Sar</taxon>
        <taxon>Stramenopiles</taxon>
        <taxon>Ochrophyta</taxon>
        <taxon>Bolidophyceae</taxon>
        <taxon>Parmales</taxon>
        <taxon>Triparmaceae</taxon>
        <taxon>Triparma</taxon>
    </lineage>
</organism>
<dbReference type="EMBL" id="BRXZ01000670">
    <property type="protein sequence ID" value="GMH50397.1"/>
    <property type="molecule type" value="Genomic_DNA"/>
</dbReference>
<dbReference type="PANTHER" id="PTHR15032">
    <property type="entry name" value="N-ACYL-PHOSPHATIDYLETHANOLAMINE-HYDROLYZING PHOSPHOLIPASE D"/>
    <property type="match status" value="1"/>
</dbReference>
<dbReference type="AlphaFoldDB" id="A0A9W6Z9E1"/>
<dbReference type="Gene3D" id="2.60.120.590">
    <property type="entry name" value="Alpha-ketoglutarate-dependent dioxygenase AlkB-like"/>
    <property type="match status" value="1"/>
</dbReference>
<keyword evidence="4" id="KW-1185">Reference proteome</keyword>
<evidence type="ECO:0000259" key="2">
    <source>
        <dbReference type="PROSITE" id="PS51471"/>
    </source>
</evidence>
<name>A0A9W6Z9E1_9STRA</name>
<dbReference type="PANTHER" id="PTHR15032:SF4">
    <property type="entry name" value="N-ACYL-PHOSPHATIDYLETHANOLAMINE-HYDROLYZING PHOSPHOLIPASE D"/>
    <property type="match status" value="1"/>
</dbReference>
<protein>
    <recommendedName>
        <fullName evidence="2">Fe2OG dioxygenase domain-containing protein</fullName>
    </recommendedName>
</protein>
<comment type="caution">
    <text evidence="3">The sequence shown here is derived from an EMBL/GenBank/DDBJ whole genome shotgun (WGS) entry which is preliminary data.</text>
</comment>
<dbReference type="GO" id="GO:0005737">
    <property type="term" value="C:cytoplasm"/>
    <property type="evidence" value="ECO:0007669"/>
    <property type="project" value="TreeGrafter"/>
</dbReference>
<evidence type="ECO:0000313" key="4">
    <source>
        <dbReference type="Proteomes" id="UP001165082"/>
    </source>
</evidence>
<evidence type="ECO:0000313" key="3">
    <source>
        <dbReference type="EMBL" id="GMH50397.1"/>
    </source>
</evidence>
<dbReference type="Pfam" id="PF13532">
    <property type="entry name" value="2OG-FeII_Oxy_2"/>
    <property type="match status" value="1"/>
</dbReference>
<evidence type="ECO:0000256" key="1">
    <source>
        <dbReference type="SAM" id="MobiDB-lite"/>
    </source>
</evidence>
<dbReference type="PROSITE" id="PS51471">
    <property type="entry name" value="FE2OG_OXY"/>
    <property type="match status" value="1"/>
</dbReference>
<dbReference type="InterPro" id="IPR027450">
    <property type="entry name" value="AlkB-like"/>
</dbReference>
<dbReference type="SUPFAM" id="SSF51197">
    <property type="entry name" value="Clavaminate synthase-like"/>
    <property type="match status" value="1"/>
</dbReference>
<dbReference type="Proteomes" id="UP001165082">
    <property type="component" value="Unassembled WGS sequence"/>
</dbReference>